<dbReference type="Gene3D" id="3.30.2010.10">
    <property type="entry name" value="Metalloproteases ('zincins'), catalytic domain"/>
    <property type="match status" value="1"/>
</dbReference>
<sequence length="195" mass="22734">MQMRYVVCMRRFINSLSASNLGVLVDHDRVESKIFECMNIASRYFRVKLSNPSFNFKQRGRAAGTAYLQKNEIRLNSYMYEQSPDEFLNNVVPHEVAHIVVFQIYGLDASPHGKEWKAIMEHLFGVPANRTHNFKLPPRKNGYKYKCSCSVHEFTAHRHSRARKGTEYICRLCKTTLKYVENSDDERVMKVVHPA</sequence>
<dbReference type="PANTHER" id="PTHR38773">
    <property type="entry name" value="PROTEIN SPRT"/>
    <property type="match status" value="1"/>
</dbReference>
<organism evidence="2 3">
    <name type="scientific">Marinomonas balearica</name>
    <dbReference type="NCBI Taxonomy" id="491947"/>
    <lineage>
        <taxon>Bacteria</taxon>
        <taxon>Pseudomonadati</taxon>
        <taxon>Pseudomonadota</taxon>
        <taxon>Gammaproteobacteria</taxon>
        <taxon>Oceanospirillales</taxon>
        <taxon>Oceanospirillaceae</taxon>
        <taxon>Marinomonas</taxon>
    </lineage>
</organism>
<evidence type="ECO:0000259" key="1">
    <source>
        <dbReference type="SMART" id="SM00731"/>
    </source>
</evidence>
<keyword evidence="3" id="KW-1185">Reference proteome</keyword>
<dbReference type="AlphaFoldDB" id="A0A4R6M5X4"/>
<reference evidence="2 3" key="1">
    <citation type="submission" date="2019-03" db="EMBL/GenBank/DDBJ databases">
        <title>Genomic Encyclopedia of Type Strains, Phase III (KMG-III): the genomes of soil and plant-associated and newly described type strains.</title>
        <authorList>
            <person name="Whitman W."/>
        </authorList>
    </citation>
    <scope>NUCLEOTIDE SEQUENCE [LARGE SCALE GENOMIC DNA]</scope>
    <source>
        <strain evidence="2 3">CECT 7378</strain>
    </source>
</reference>
<dbReference type="PANTHER" id="PTHR38773:SF1">
    <property type="entry name" value="PROTEIN SPRT"/>
    <property type="match status" value="1"/>
</dbReference>
<dbReference type="GO" id="GO:0006950">
    <property type="term" value="P:response to stress"/>
    <property type="evidence" value="ECO:0007669"/>
    <property type="project" value="UniProtKB-ARBA"/>
</dbReference>
<dbReference type="SMART" id="SM00731">
    <property type="entry name" value="SprT"/>
    <property type="match status" value="1"/>
</dbReference>
<accession>A0A4R6M5X4</accession>
<dbReference type="Pfam" id="PF10263">
    <property type="entry name" value="SprT-like"/>
    <property type="match status" value="1"/>
</dbReference>
<evidence type="ECO:0000313" key="2">
    <source>
        <dbReference type="EMBL" id="TDO96761.1"/>
    </source>
</evidence>
<dbReference type="EMBL" id="SNXC01000013">
    <property type="protein sequence ID" value="TDO96761.1"/>
    <property type="molecule type" value="Genomic_DNA"/>
</dbReference>
<dbReference type="NCBIfam" id="NF003421">
    <property type="entry name" value="PRK04860.1"/>
    <property type="match status" value="1"/>
</dbReference>
<feature type="domain" description="SprT-like" evidence="1">
    <location>
        <begin position="32"/>
        <end position="180"/>
    </location>
</feature>
<dbReference type="Proteomes" id="UP000294656">
    <property type="component" value="Unassembled WGS sequence"/>
</dbReference>
<name>A0A4R6M5X4_9GAMM</name>
<gene>
    <name evidence="2" type="ORF">DFP79_2529</name>
</gene>
<comment type="caution">
    <text evidence="2">The sequence shown here is derived from an EMBL/GenBank/DDBJ whole genome shotgun (WGS) entry which is preliminary data.</text>
</comment>
<dbReference type="InterPro" id="IPR006640">
    <property type="entry name" value="SprT-like_domain"/>
</dbReference>
<evidence type="ECO:0000313" key="3">
    <source>
        <dbReference type="Proteomes" id="UP000294656"/>
    </source>
</evidence>
<protein>
    <submittedName>
        <fullName evidence="2">SprT protein</fullName>
    </submittedName>
</protein>
<proteinExistence type="predicted"/>